<keyword evidence="1" id="KW-0472">Membrane</keyword>
<feature type="transmembrane region" description="Helical" evidence="1">
    <location>
        <begin position="62"/>
        <end position="82"/>
    </location>
</feature>
<dbReference type="Proteomes" id="UP000179284">
    <property type="component" value="Chromosome I"/>
</dbReference>
<gene>
    <name evidence="2" type="ORF">bhn_I1636</name>
</gene>
<reference evidence="3" key="1">
    <citation type="submission" date="2016-10" db="EMBL/GenBank/DDBJ databases">
        <title>The complete genome sequence of the rumen bacterium Butyrivibrio hungatei MB2003.</title>
        <authorList>
            <person name="Palevich N."/>
            <person name="Kelly W.J."/>
            <person name="Leahy S.C."/>
            <person name="Altermann E."/>
            <person name="Rakonjac J."/>
            <person name="Attwood G.T."/>
        </authorList>
    </citation>
    <scope>NUCLEOTIDE SEQUENCE [LARGE SCALE GENOMIC DNA]</scope>
    <source>
        <strain evidence="3">MB2003</strain>
    </source>
</reference>
<keyword evidence="1" id="KW-0812">Transmembrane</keyword>
<name>A0A1D9P2E7_9FIRM</name>
<evidence type="ECO:0000256" key="1">
    <source>
        <dbReference type="SAM" id="Phobius"/>
    </source>
</evidence>
<evidence type="ECO:0000313" key="3">
    <source>
        <dbReference type="Proteomes" id="UP000179284"/>
    </source>
</evidence>
<dbReference type="KEGG" id="bhu:bhn_I1636"/>
<proteinExistence type="predicted"/>
<dbReference type="AlphaFoldDB" id="A0A1D9P2E7"/>
<keyword evidence="1" id="KW-1133">Transmembrane helix</keyword>
<sequence>MNSFSNVADILIILGGALLIYYAEQMRVNDVIKVGFMISPKVNVHKLKDREGFKKYAFPRHFAQGFILVLLGMTGIFCDLYSRGDLHVYIYIGVLVFYVIGNVFIEKGKARFY</sequence>
<feature type="transmembrane region" description="Helical" evidence="1">
    <location>
        <begin position="88"/>
        <end position="105"/>
    </location>
</feature>
<dbReference type="EMBL" id="CP017831">
    <property type="protein sequence ID" value="AOZ96669.1"/>
    <property type="molecule type" value="Genomic_DNA"/>
</dbReference>
<protein>
    <recommendedName>
        <fullName evidence="4">DUF3784 domain-containing protein</fullName>
    </recommendedName>
</protein>
<organism evidence="2 3">
    <name type="scientific">Butyrivibrio hungatei</name>
    <dbReference type="NCBI Taxonomy" id="185008"/>
    <lineage>
        <taxon>Bacteria</taxon>
        <taxon>Bacillati</taxon>
        <taxon>Bacillota</taxon>
        <taxon>Clostridia</taxon>
        <taxon>Lachnospirales</taxon>
        <taxon>Lachnospiraceae</taxon>
        <taxon>Butyrivibrio</taxon>
    </lineage>
</organism>
<dbReference type="OrthoDB" id="2004252at2"/>
<feature type="transmembrane region" description="Helical" evidence="1">
    <location>
        <begin position="6"/>
        <end position="23"/>
    </location>
</feature>
<accession>A0A1D9P2E7</accession>
<keyword evidence="3" id="KW-1185">Reference proteome</keyword>
<dbReference type="RefSeq" id="WP_071176340.1">
    <property type="nucleotide sequence ID" value="NZ_CP017831.1"/>
</dbReference>
<evidence type="ECO:0008006" key="4">
    <source>
        <dbReference type="Google" id="ProtNLM"/>
    </source>
</evidence>
<evidence type="ECO:0000313" key="2">
    <source>
        <dbReference type="EMBL" id="AOZ96669.1"/>
    </source>
</evidence>